<keyword evidence="3" id="KW-0804">Transcription</keyword>
<dbReference type="InterPro" id="IPR036388">
    <property type="entry name" value="WH-like_DNA-bd_sf"/>
</dbReference>
<protein>
    <submittedName>
        <fullName evidence="7">Response regulator transcription factor</fullName>
    </submittedName>
</protein>
<dbReference type="SUPFAM" id="SSF52172">
    <property type="entry name" value="CheY-like"/>
    <property type="match status" value="1"/>
</dbReference>
<evidence type="ECO:0000256" key="3">
    <source>
        <dbReference type="ARBA" id="ARBA00023163"/>
    </source>
</evidence>
<dbReference type="Gene3D" id="1.10.10.10">
    <property type="entry name" value="Winged helix-like DNA-binding domain superfamily/Winged helix DNA-binding domain"/>
    <property type="match status" value="1"/>
</dbReference>
<evidence type="ECO:0000256" key="2">
    <source>
        <dbReference type="ARBA" id="ARBA00023125"/>
    </source>
</evidence>
<evidence type="ECO:0000256" key="4">
    <source>
        <dbReference type="PROSITE-ProRule" id="PRU00169"/>
    </source>
</evidence>
<name>A0A934VAG1_9BACT</name>
<evidence type="ECO:0000313" key="8">
    <source>
        <dbReference type="Proteomes" id="UP000600139"/>
    </source>
</evidence>
<dbReference type="GO" id="GO:0000160">
    <property type="term" value="P:phosphorelay signal transduction system"/>
    <property type="evidence" value="ECO:0007669"/>
    <property type="project" value="InterPro"/>
</dbReference>
<dbReference type="AlphaFoldDB" id="A0A934VAG1"/>
<evidence type="ECO:0000259" key="6">
    <source>
        <dbReference type="PROSITE" id="PS50110"/>
    </source>
</evidence>
<gene>
    <name evidence="7" type="ORF">JIN84_05825</name>
</gene>
<comment type="caution">
    <text evidence="7">The sequence shown here is derived from an EMBL/GenBank/DDBJ whole genome shotgun (WGS) entry which is preliminary data.</text>
</comment>
<dbReference type="GO" id="GO:0006355">
    <property type="term" value="P:regulation of DNA-templated transcription"/>
    <property type="evidence" value="ECO:0007669"/>
    <property type="project" value="InterPro"/>
</dbReference>
<feature type="domain" description="Response regulatory" evidence="6">
    <location>
        <begin position="10"/>
        <end position="125"/>
    </location>
</feature>
<organism evidence="7 8">
    <name type="scientific">Luteolibacter yonseiensis</name>
    <dbReference type="NCBI Taxonomy" id="1144680"/>
    <lineage>
        <taxon>Bacteria</taxon>
        <taxon>Pseudomonadati</taxon>
        <taxon>Verrucomicrobiota</taxon>
        <taxon>Verrucomicrobiia</taxon>
        <taxon>Verrucomicrobiales</taxon>
        <taxon>Verrucomicrobiaceae</taxon>
        <taxon>Luteolibacter</taxon>
    </lineage>
</organism>
<dbReference type="InterPro" id="IPR000792">
    <property type="entry name" value="Tscrpt_reg_LuxR_C"/>
</dbReference>
<evidence type="ECO:0000313" key="7">
    <source>
        <dbReference type="EMBL" id="MBK1815120.1"/>
    </source>
</evidence>
<dbReference type="Proteomes" id="UP000600139">
    <property type="component" value="Unassembled WGS sequence"/>
</dbReference>
<keyword evidence="4" id="KW-0597">Phosphoprotein</keyword>
<dbReference type="InterPro" id="IPR016032">
    <property type="entry name" value="Sig_transdc_resp-reg_C-effctor"/>
</dbReference>
<dbReference type="SUPFAM" id="SSF46894">
    <property type="entry name" value="C-terminal effector domain of the bipartite response regulators"/>
    <property type="match status" value="1"/>
</dbReference>
<dbReference type="PANTHER" id="PTHR44688:SF16">
    <property type="entry name" value="DNA-BINDING TRANSCRIPTIONAL ACTIVATOR DEVR_DOSR"/>
    <property type="match status" value="1"/>
</dbReference>
<dbReference type="Pfam" id="PF00196">
    <property type="entry name" value="GerE"/>
    <property type="match status" value="1"/>
</dbReference>
<dbReference type="EMBL" id="JAENIK010000005">
    <property type="protein sequence ID" value="MBK1815120.1"/>
    <property type="molecule type" value="Genomic_DNA"/>
</dbReference>
<dbReference type="PANTHER" id="PTHR44688">
    <property type="entry name" value="DNA-BINDING TRANSCRIPTIONAL ACTIVATOR DEVR_DOSR"/>
    <property type="match status" value="1"/>
</dbReference>
<keyword evidence="1" id="KW-0805">Transcription regulation</keyword>
<dbReference type="InterPro" id="IPR001789">
    <property type="entry name" value="Sig_transdc_resp-reg_receiver"/>
</dbReference>
<reference evidence="7" key="1">
    <citation type="submission" date="2021-01" db="EMBL/GenBank/DDBJ databases">
        <title>Modified the classification status of verrucomicrobia.</title>
        <authorList>
            <person name="Feng X."/>
        </authorList>
    </citation>
    <scope>NUCLEOTIDE SEQUENCE</scope>
    <source>
        <strain evidence="7">JCM 18052</strain>
    </source>
</reference>
<evidence type="ECO:0000256" key="1">
    <source>
        <dbReference type="ARBA" id="ARBA00023015"/>
    </source>
</evidence>
<dbReference type="Pfam" id="PF00072">
    <property type="entry name" value="Response_reg"/>
    <property type="match status" value="1"/>
</dbReference>
<sequence length="212" mass="23482">MHLNAQPEQLVHYIHEDGTLPTLVSRQLRDAGLVLRPYSSATEMLEAQRSVLRGCFVLDVHTTRGLGGLEIQAELIRRNDHLPVIFLTDHGTIPNSVLAIKRGAADFLTRQTTAEVLLATITKAMAREAQTWNLTRKGMDLKHRWQKLTPSERKVFSCVVSGMTNKQIGGRLGSTERTIRAHRASLMEKMAAGSIAELVHQAHDLGLPVDPA</sequence>
<dbReference type="CDD" id="cd06170">
    <property type="entry name" value="LuxR_C_like"/>
    <property type="match status" value="1"/>
</dbReference>
<dbReference type="PROSITE" id="PS50043">
    <property type="entry name" value="HTH_LUXR_2"/>
    <property type="match status" value="1"/>
</dbReference>
<dbReference type="Gene3D" id="3.40.50.2300">
    <property type="match status" value="1"/>
</dbReference>
<dbReference type="SMART" id="SM00448">
    <property type="entry name" value="REC"/>
    <property type="match status" value="1"/>
</dbReference>
<accession>A0A934VAG1</accession>
<dbReference type="InterPro" id="IPR011006">
    <property type="entry name" value="CheY-like_superfamily"/>
</dbReference>
<evidence type="ECO:0000259" key="5">
    <source>
        <dbReference type="PROSITE" id="PS50043"/>
    </source>
</evidence>
<feature type="domain" description="HTH luxR-type" evidence="5">
    <location>
        <begin position="141"/>
        <end position="206"/>
    </location>
</feature>
<dbReference type="PROSITE" id="PS50110">
    <property type="entry name" value="RESPONSE_REGULATORY"/>
    <property type="match status" value="1"/>
</dbReference>
<dbReference type="SMART" id="SM00421">
    <property type="entry name" value="HTH_LUXR"/>
    <property type="match status" value="1"/>
</dbReference>
<dbReference type="PRINTS" id="PR00038">
    <property type="entry name" value="HTHLUXR"/>
</dbReference>
<dbReference type="GO" id="GO:0003677">
    <property type="term" value="F:DNA binding"/>
    <property type="evidence" value="ECO:0007669"/>
    <property type="project" value="UniProtKB-KW"/>
</dbReference>
<keyword evidence="2" id="KW-0238">DNA-binding</keyword>
<dbReference type="RefSeq" id="WP_200350090.1">
    <property type="nucleotide sequence ID" value="NZ_BAABHZ010000005.1"/>
</dbReference>
<proteinExistence type="predicted"/>
<keyword evidence="8" id="KW-1185">Reference proteome</keyword>
<feature type="modified residue" description="4-aspartylphosphate" evidence="4">
    <location>
        <position position="59"/>
    </location>
</feature>